<accession>A0A316WYT1</accession>
<protein>
    <submittedName>
        <fullName evidence="1">Uncharacterized protein</fullName>
    </submittedName>
</protein>
<evidence type="ECO:0000313" key="1">
    <source>
        <dbReference type="EMBL" id="PWN64148.1"/>
    </source>
</evidence>
<organism evidence="1 2">
    <name type="scientific">Chryseobacterium viscerum</name>
    <dbReference type="NCBI Taxonomy" id="1037377"/>
    <lineage>
        <taxon>Bacteria</taxon>
        <taxon>Pseudomonadati</taxon>
        <taxon>Bacteroidota</taxon>
        <taxon>Flavobacteriia</taxon>
        <taxon>Flavobacteriales</taxon>
        <taxon>Weeksellaceae</taxon>
        <taxon>Chryseobacterium group</taxon>
        <taxon>Chryseobacterium</taxon>
    </lineage>
</organism>
<dbReference type="RefSeq" id="WP_103231321.1">
    <property type="nucleotide sequence ID" value="NZ_PPEG02000002.1"/>
</dbReference>
<dbReference type="AlphaFoldDB" id="A0A316WYT1"/>
<dbReference type="Proteomes" id="UP000236413">
    <property type="component" value="Unassembled WGS sequence"/>
</dbReference>
<dbReference type="EMBL" id="PPEG02000002">
    <property type="protein sequence ID" value="PWN64148.1"/>
    <property type="molecule type" value="Genomic_DNA"/>
</dbReference>
<evidence type="ECO:0000313" key="2">
    <source>
        <dbReference type="Proteomes" id="UP000236413"/>
    </source>
</evidence>
<reference evidence="1 2" key="1">
    <citation type="submission" date="2018-04" db="EMBL/GenBank/DDBJ databases">
        <title>Chryseobacterium oncorhynchi 701B-08T from rainbow trout, and Chryseobacterium viscerum 687B-08T from diseased fish.</title>
        <authorList>
            <person name="Jeong J.-J."/>
            <person name="Lee Y.J."/>
            <person name="Pathiraja D."/>
            <person name="Park B."/>
            <person name="Choi I.-G."/>
            <person name="Kim K.D."/>
        </authorList>
    </citation>
    <scope>NUCLEOTIDE SEQUENCE [LARGE SCALE GENOMIC DNA]</scope>
    <source>
        <strain evidence="1 2">687B-08</strain>
    </source>
</reference>
<name>A0A316WYT1_9FLAO</name>
<comment type="caution">
    <text evidence="1">The sequence shown here is derived from an EMBL/GenBank/DDBJ whole genome shotgun (WGS) entry which is preliminary data.</text>
</comment>
<gene>
    <name evidence="1" type="ORF">C1634_006020</name>
</gene>
<proteinExistence type="predicted"/>
<sequence length="125" mass="14216">MQKFLEALKERASFFLIEMGQFKPFSAIVQVDGEIKDIINDSQSYSLEIIYELLLKNVQQDLKNNNIKASAIVLTGKADGYDVVVIEIFTNLQEKYQAVFPYAINGEIVTFGTDLNKGYHTNTER</sequence>